<comment type="caution">
    <text evidence="2">The sequence shown here is derived from an EMBL/GenBank/DDBJ whole genome shotgun (WGS) entry which is preliminary data.</text>
</comment>
<name>A0ABQ7W8H2_SOLTU</name>
<protein>
    <recommendedName>
        <fullName evidence="1">Reverse transcriptase zinc-binding domain-containing protein</fullName>
    </recommendedName>
</protein>
<reference evidence="2 3" key="1">
    <citation type="journal article" date="2021" name="bioRxiv">
        <title>Chromosome-scale and haplotype-resolved genome assembly of a tetraploid potato cultivar.</title>
        <authorList>
            <person name="Sun H."/>
            <person name="Jiao W.-B."/>
            <person name="Krause K."/>
            <person name="Campoy J.A."/>
            <person name="Goel M."/>
            <person name="Folz-Donahue K."/>
            <person name="Kukat C."/>
            <person name="Huettel B."/>
            <person name="Schneeberger K."/>
        </authorList>
    </citation>
    <scope>NUCLEOTIDE SEQUENCE [LARGE SCALE GENOMIC DNA]</scope>
    <source>
        <strain evidence="2">SolTubOtavaFocal</strain>
        <tissue evidence="2">Leaves</tissue>
    </source>
</reference>
<dbReference type="InterPro" id="IPR026960">
    <property type="entry name" value="RVT-Znf"/>
</dbReference>
<gene>
    <name evidence="2" type="ORF">KY290_007992</name>
</gene>
<dbReference type="Pfam" id="PF13966">
    <property type="entry name" value="zf-RVT"/>
    <property type="match status" value="1"/>
</dbReference>
<accession>A0ABQ7W8H2</accession>
<evidence type="ECO:0000259" key="1">
    <source>
        <dbReference type="Pfam" id="PF13966"/>
    </source>
</evidence>
<feature type="domain" description="Reverse transcriptase zinc-binding" evidence="1">
    <location>
        <begin position="26"/>
        <end position="111"/>
    </location>
</feature>
<evidence type="ECO:0000313" key="2">
    <source>
        <dbReference type="EMBL" id="KAH0776581.1"/>
    </source>
</evidence>
<organism evidence="2 3">
    <name type="scientific">Solanum tuberosum</name>
    <name type="common">Potato</name>
    <dbReference type="NCBI Taxonomy" id="4113"/>
    <lineage>
        <taxon>Eukaryota</taxon>
        <taxon>Viridiplantae</taxon>
        <taxon>Streptophyta</taxon>
        <taxon>Embryophyta</taxon>
        <taxon>Tracheophyta</taxon>
        <taxon>Spermatophyta</taxon>
        <taxon>Magnoliopsida</taxon>
        <taxon>eudicotyledons</taxon>
        <taxon>Gunneridae</taxon>
        <taxon>Pentapetalae</taxon>
        <taxon>asterids</taxon>
        <taxon>lamiids</taxon>
        <taxon>Solanales</taxon>
        <taxon>Solanaceae</taxon>
        <taxon>Solanoideae</taxon>
        <taxon>Solaneae</taxon>
        <taxon>Solanum</taxon>
    </lineage>
</organism>
<dbReference type="Proteomes" id="UP000826656">
    <property type="component" value="Unassembled WGS sequence"/>
</dbReference>
<evidence type="ECO:0000313" key="3">
    <source>
        <dbReference type="Proteomes" id="UP000826656"/>
    </source>
</evidence>
<keyword evidence="3" id="KW-1185">Reference proteome</keyword>
<sequence>MENISPPSLLFGNDVAWWMANSQGRFKVKSAWDLMRSKHEQKRDYDLIWNRGLPFKINFFLWRVWKRRISTDDNLERMKINIVSRCWCCDKKKKETITHLFLTAPIVAKLWRVSANFAAINIEGMHLQ</sequence>
<proteinExistence type="predicted"/>
<dbReference type="EMBL" id="JAIVGD010000003">
    <property type="protein sequence ID" value="KAH0776581.1"/>
    <property type="molecule type" value="Genomic_DNA"/>
</dbReference>